<gene>
    <name evidence="1" type="ORF">A7E75_12395</name>
</gene>
<protein>
    <submittedName>
        <fullName evidence="1">Uncharacterized protein</fullName>
    </submittedName>
</protein>
<accession>A0A1L3GIH6</accession>
<dbReference type="OrthoDB" id="9921118at2"/>
<dbReference type="RefSeq" id="WP_072287561.1">
    <property type="nucleotide sequence ID" value="NZ_CP015455.1"/>
</dbReference>
<reference evidence="1 2" key="1">
    <citation type="journal article" date="2017" name="Genome Announc.">
        <title>Complete Genome Sequences of Two Acetylene-Fermenting Pelobacter acetylenicus Strains.</title>
        <authorList>
            <person name="Sutton J.M."/>
            <person name="Baesman S.M."/>
            <person name="Fierst J.L."/>
            <person name="Poret-Peterson A.T."/>
            <person name="Oremland R.S."/>
            <person name="Dunlap D.S."/>
            <person name="Akob D.M."/>
        </authorList>
    </citation>
    <scope>NUCLEOTIDE SEQUENCE [LARGE SCALE GENOMIC DNA]</scope>
    <source>
        <strain evidence="1 2">DSM 3247</strain>
    </source>
</reference>
<proteinExistence type="predicted"/>
<sequence>MSKEGFALQRHQEYAQSLREMYFRLGQMAGELTPVYGKPSAYYARKAQDAIERLGDMLGEALYAEHPELENDETGLLYTRP</sequence>
<evidence type="ECO:0000313" key="1">
    <source>
        <dbReference type="EMBL" id="APG25719.1"/>
    </source>
</evidence>
<evidence type="ECO:0000313" key="2">
    <source>
        <dbReference type="Proteomes" id="UP000182264"/>
    </source>
</evidence>
<dbReference type="AlphaFoldDB" id="A0A1L3GIH6"/>
<organism evidence="1 2">
    <name type="scientific">Syntrophotalea acetylenica</name>
    <name type="common">Pelobacter acetylenicus</name>
    <dbReference type="NCBI Taxonomy" id="29542"/>
    <lineage>
        <taxon>Bacteria</taxon>
        <taxon>Pseudomonadati</taxon>
        <taxon>Thermodesulfobacteriota</taxon>
        <taxon>Desulfuromonadia</taxon>
        <taxon>Desulfuromonadales</taxon>
        <taxon>Syntrophotaleaceae</taxon>
        <taxon>Syntrophotalea</taxon>
    </lineage>
</organism>
<dbReference type="KEGG" id="pace:A6070_06410"/>
<dbReference type="Proteomes" id="UP000182264">
    <property type="component" value="Chromosome"/>
</dbReference>
<dbReference type="STRING" id="29542.A6070_06410"/>
<keyword evidence="2" id="KW-1185">Reference proteome</keyword>
<name>A0A1L3GIH6_SYNAC</name>
<dbReference type="EMBL" id="CP015518">
    <property type="protein sequence ID" value="APG25719.1"/>
    <property type="molecule type" value="Genomic_DNA"/>
</dbReference>